<dbReference type="OrthoDB" id="9814648at2"/>
<dbReference type="GO" id="GO:0046677">
    <property type="term" value="P:response to antibiotic"/>
    <property type="evidence" value="ECO:0007669"/>
    <property type="project" value="UniProtKB-KW"/>
</dbReference>
<feature type="domain" description="N-acetyltransferase" evidence="3">
    <location>
        <begin position="8"/>
        <end position="174"/>
    </location>
</feature>
<reference evidence="4 5" key="1">
    <citation type="journal article" date="2012" name="J. Bacteriol.">
        <title>Draft Genome Sequence of Mesorhizobium alhagi CCNWXJ12-2T, a Novel Salt-Resistant Species Isolated from the Desert of Northwestern China.</title>
        <authorList>
            <person name="Zhou M."/>
            <person name="Chen W."/>
            <person name="Chen H."/>
            <person name="Wei G."/>
        </authorList>
    </citation>
    <scope>NUCLEOTIDE SEQUENCE [LARGE SCALE GENOMIC DNA]</scope>
    <source>
        <strain evidence="4 5">CCNWXJ12-2</strain>
    </source>
</reference>
<gene>
    <name evidence="4" type="ORF">MAXJ12_03847</name>
</gene>
<dbReference type="PATRIC" id="fig|1107882.3.peg.762"/>
<evidence type="ECO:0000313" key="4">
    <source>
        <dbReference type="EMBL" id="EHK58605.1"/>
    </source>
</evidence>
<dbReference type="RefSeq" id="WP_008834423.1">
    <property type="nucleotide sequence ID" value="NZ_AHAM01000028.1"/>
</dbReference>
<dbReference type="SMART" id="SM01006">
    <property type="entry name" value="AlcB"/>
    <property type="match status" value="1"/>
</dbReference>
<name>H0HKW1_9HYPH</name>
<dbReference type="GO" id="GO:0019290">
    <property type="term" value="P:siderophore biosynthetic process"/>
    <property type="evidence" value="ECO:0007669"/>
    <property type="project" value="InterPro"/>
</dbReference>
<dbReference type="PANTHER" id="PTHR31438:SF1">
    <property type="entry name" value="LYSINE N-ACYLTRANSFERASE C17G9.06C-RELATED"/>
    <property type="match status" value="1"/>
</dbReference>
<dbReference type="Pfam" id="PF13523">
    <property type="entry name" value="Acetyltransf_8"/>
    <property type="match status" value="1"/>
</dbReference>
<keyword evidence="4" id="KW-0808">Transferase</keyword>
<dbReference type="Gene3D" id="3.40.630.30">
    <property type="match status" value="1"/>
</dbReference>
<keyword evidence="5" id="KW-1185">Reference proteome</keyword>
<dbReference type="EMBL" id="AHAM01000028">
    <property type="protein sequence ID" value="EHK58605.1"/>
    <property type="molecule type" value="Genomic_DNA"/>
</dbReference>
<proteinExistence type="predicted"/>
<evidence type="ECO:0000313" key="5">
    <source>
        <dbReference type="Proteomes" id="UP000003250"/>
    </source>
</evidence>
<comment type="pathway">
    <text evidence="1">Siderophore biosynthesis.</text>
</comment>
<evidence type="ECO:0000259" key="3">
    <source>
        <dbReference type="PROSITE" id="PS51186"/>
    </source>
</evidence>
<dbReference type="Proteomes" id="UP000003250">
    <property type="component" value="Unassembled WGS sequence"/>
</dbReference>
<keyword evidence="2" id="KW-0046">Antibiotic resistance</keyword>
<dbReference type="AlphaFoldDB" id="H0HKW1"/>
<dbReference type="GO" id="GO:0016410">
    <property type="term" value="F:N-acyltransferase activity"/>
    <property type="evidence" value="ECO:0007669"/>
    <property type="project" value="TreeGrafter"/>
</dbReference>
<dbReference type="PROSITE" id="PS51186">
    <property type="entry name" value="GNAT"/>
    <property type="match status" value="1"/>
</dbReference>
<evidence type="ECO:0000256" key="2">
    <source>
        <dbReference type="ARBA" id="ARBA00023251"/>
    </source>
</evidence>
<dbReference type="InterPro" id="IPR019432">
    <property type="entry name" value="Acyltransferase_MbtK/IucB-like"/>
</dbReference>
<dbReference type="InterPro" id="IPR016181">
    <property type="entry name" value="Acyl_CoA_acyltransferase"/>
</dbReference>
<protein>
    <submittedName>
        <fullName evidence="4">GCN5-related N-acetyltransferase</fullName>
    </submittedName>
</protein>
<sequence length="180" mass="20445">MPPRAESIRFEPVAEEHLPMLHGWLKQRHVRQWWGDPDEELALIRSILEEDDGTEGYVVFLDRKPVGYVQSWRPANFGGTHWVEEAPWLNEVPPDTMGVDVFIGPANLIARGVGPRIIRAFAERLFALGTPRLIIDPDAANRRAVRAYEKAGFVAFGRHDRNGESTILMEITPDRLERAA</sequence>
<evidence type="ECO:0000256" key="1">
    <source>
        <dbReference type="ARBA" id="ARBA00004924"/>
    </source>
</evidence>
<dbReference type="InterPro" id="IPR000182">
    <property type="entry name" value="GNAT_dom"/>
</dbReference>
<organism evidence="4 5">
    <name type="scientific">Mesorhizobium alhagi CCNWXJ12-2</name>
    <dbReference type="NCBI Taxonomy" id="1107882"/>
    <lineage>
        <taxon>Bacteria</taxon>
        <taxon>Pseudomonadati</taxon>
        <taxon>Pseudomonadota</taxon>
        <taxon>Alphaproteobacteria</taxon>
        <taxon>Hyphomicrobiales</taxon>
        <taxon>Phyllobacteriaceae</taxon>
        <taxon>Allomesorhizobium</taxon>
    </lineage>
</organism>
<dbReference type="PANTHER" id="PTHR31438">
    <property type="entry name" value="LYSINE N-ACYLTRANSFERASE C17G9.06C-RELATED"/>
    <property type="match status" value="1"/>
</dbReference>
<dbReference type="SUPFAM" id="SSF55729">
    <property type="entry name" value="Acyl-CoA N-acyltransferases (Nat)"/>
    <property type="match status" value="1"/>
</dbReference>
<accession>H0HKW1</accession>